<dbReference type="EMBL" id="CP043875">
    <property type="protein sequence ID" value="WOF16224.1"/>
    <property type="molecule type" value="Genomic_DNA"/>
</dbReference>
<proteinExistence type="predicted"/>
<dbReference type="PANTHER" id="PTHR35902">
    <property type="entry name" value="S-LAYER DOMAIN-LIKE PROTEIN-RELATED"/>
    <property type="match status" value="1"/>
</dbReference>
<gene>
    <name evidence="2" type="ORF">F1737_05630</name>
</gene>
<dbReference type="InterPro" id="IPR013783">
    <property type="entry name" value="Ig-like_fold"/>
</dbReference>
<keyword evidence="3" id="KW-1185">Reference proteome</keyword>
<keyword evidence="1" id="KW-1133">Transmembrane helix</keyword>
<dbReference type="KEGG" id="mefw:F1737_05630"/>
<organism evidence="2 3">
    <name type="scientific">Methanochimaera problematica</name>
    <dbReference type="NCBI Taxonomy" id="2609417"/>
    <lineage>
        <taxon>Archaea</taxon>
        <taxon>Methanobacteriati</taxon>
        <taxon>Methanobacteriota</taxon>
        <taxon>Stenosarchaea group</taxon>
        <taxon>Methanomicrobia</taxon>
        <taxon>Methanomicrobiales</taxon>
        <taxon>Methanomicrobiaceae</taxon>
        <taxon>Methanochimaera</taxon>
    </lineage>
</organism>
<dbReference type="Proteomes" id="UP001301797">
    <property type="component" value="Chromosome"/>
</dbReference>
<dbReference type="GeneID" id="85229640"/>
<evidence type="ECO:0000256" key="1">
    <source>
        <dbReference type="SAM" id="Phobius"/>
    </source>
</evidence>
<dbReference type="RefSeq" id="WP_317137810.1">
    <property type="nucleotide sequence ID" value="NZ_CP043875.1"/>
</dbReference>
<evidence type="ECO:0000313" key="3">
    <source>
        <dbReference type="Proteomes" id="UP001301797"/>
    </source>
</evidence>
<feature type="transmembrane region" description="Helical" evidence="1">
    <location>
        <begin position="372"/>
        <end position="393"/>
    </location>
</feature>
<dbReference type="AlphaFoldDB" id="A0AA97FC39"/>
<sequence>MIKNKKRIFTILIFAMFFAAVPLVSASDISTIQTGSNAKDFISVTDVKVSPEVFMPGDSGTIKVTIQNTGINSVDINRAKIYSKDVSVMSDGEYDTVGSLGPGNKMDFTFTIKAKQSNGINYPDFYLDFSGSGSLNYPVPVKVEDKEILISVTEKPDTFSKGKKDKIILTIANPRENEINGINILPSSDSAEFSQTGRFIGSLKPDESKTIEFEITPENEGEAVFFANYKNGMNDHISKINIPLNFGKDKKSAEPVLNNIITEYGRMTGDITNSGLEEAKSVIVTVKEPAVPKEPYPVYVVGSLEPDDFSGFEITYDSNGESKIPLVVKYKDKDGNNYEFVQNINTDQSELTMAVSKNSQENSASAKAEQSGGSPIVLLILTAVVAGIGYCAVKKTGLLSKKRCKPE</sequence>
<evidence type="ECO:0000313" key="2">
    <source>
        <dbReference type="EMBL" id="WOF16224.1"/>
    </source>
</evidence>
<accession>A0AA97FC39</accession>
<keyword evidence="1" id="KW-0812">Transmembrane</keyword>
<protein>
    <recommendedName>
        <fullName evidence="4">CARDB domain-containing protein</fullName>
    </recommendedName>
</protein>
<keyword evidence="1" id="KW-0472">Membrane</keyword>
<reference evidence="2 3" key="1">
    <citation type="submission" date="2019-09" db="EMBL/GenBank/DDBJ databases">
        <title>The complete genome of Methanoplanus sp. FWC-SCC4.</title>
        <authorList>
            <person name="Chen S.-C."/>
            <person name="Zhou Y.-Z."/>
            <person name="Lai M.-C."/>
        </authorList>
    </citation>
    <scope>NUCLEOTIDE SEQUENCE [LARGE SCALE GENOMIC DNA]</scope>
    <source>
        <strain evidence="2 3">FWC-SCC4</strain>
    </source>
</reference>
<name>A0AA97FC39_9EURY</name>
<dbReference type="Gene3D" id="2.60.40.10">
    <property type="entry name" value="Immunoglobulins"/>
    <property type="match status" value="1"/>
</dbReference>
<evidence type="ECO:0008006" key="4">
    <source>
        <dbReference type="Google" id="ProtNLM"/>
    </source>
</evidence>